<reference evidence="3" key="1">
    <citation type="submission" date="2015-06" db="EMBL/GenBank/DDBJ databases">
        <title>Expansion of signal transduction pathways in fungi by whole-genome duplication.</title>
        <authorList>
            <consortium name="DOE Joint Genome Institute"/>
            <person name="Corrochano L.M."/>
            <person name="Kuo A."/>
            <person name="Marcet-Houben M."/>
            <person name="Polaino S."/>
            <person name="Salamov A."/>
            <person name="Villalobos J.M."/>
            <person name="Alvarez M.I."/>
            <person name="Avalos J."/>
            <person name="Benito E.P."/>
            <person name="Benoit I."/>
            <person name="Burger G."/>
            <person name="Camino L.P."/>
            <person name="Canovas D."/>
            <person name="Cerda-Olmedo E."/>
            <person name="Cheng J.-F."/>
            <person name="Dominguez A."/>
            <person name="Elias M."/>
            <person name="Eslava A.P."/>
            <person name="Glaser F."/>
            <person name="Grimwood J."/>
            <person name="Gutierrez G."/>
            <person name="Heitman J."/>
            <person name="Henrissat B."/>
            <person name="Iturriaga E.A."/>
            <person name="Lang B.F."/>
            <person name="Lavin J.L."/>
            <person name="Lee S."/>
            <person name="Li W."/>
            <person name="Lindquist E."/>
            <person name="Lopez-Garcia S."/>
            <person name="Luque E.M."/>
            <person name="Marcos A.T."/>
            <person name="Martin J."/>
            <person name="McCluskey K."/>
            <person name="Medina H.R."/>
            <person name="Miralles-Duran A."/>
            <person name="Miyazaki A."/>
            <person name="Munoz-Torres E."/>
            <person name="Oguiza J.A."/>
            <person name="Ohm R."/>
            <person name="Olmedo M."/>
            <person name="Orejas M."/>
            <person name="Ortiz-Castellanos L."/>
            <person name="Pisabarro A.G."/>
            <person name="Rodriguez-Romero J."/>
            <person name="Ruiz-Herrera J."/>
            <person name="Ruiz-Vazquez R."/>
            <person name="Sanz C."/>
            <person name="Schackwitz W."/>
            <person name="Schmutz J."/>
            <person name="Shahriari M."/>
            <person name="Shelest E."/>
            <person name="Silva-Franco F."/>
            <person name="Soanes D."/>
            <person name="Syed K."/>
            <person name="Tagua V.G."/>
            <person name="Talbot N.J."/>
            <person name="Thon M."/>
            <person name="De vries R.P."/>
            <person name="Wiebenga A."/>
            <person name="Yadav J.S."/>
            <person name="Braun E.L."/>
            <person name="Baker S."/>
            <person name="Garre V."/>
            <person name="Horwitz B."/>
            <person name="Torres-Martinez S."/>
            <person name="Idnurm A."/>
            <person name="Herrera-Estrella A."/>
            <person name="Gabaldon T."/>
            <person name="Grigoriev I.V."/>
        </authorList>
    </citation>
    <scope>NUCLEOTIDE SEQUENCE [LARGE SCALE GENOMIC DNA]</scope>
    <source>
        <strain evidence="3">NRRL 1555(-)</strain>
    </source>
</reference>
<sequence>MPNNQVEGSCSVCSPNGRYSVMVSSQTRHRHFADHVERNFQRQSLLPAEAVDMVNDNTNNMEIDAETNISEDLEFVHNLPSSNDENLSNPYEFNNKSENIED</sequence>
<dbReference type="AlphaFoldDB" id="A0A163AK72"/>
<dbReference type="Proteomes" id="UP000077315">
    <property type="component" value="Unassembled WGS sequence"/>
</dbReference>
<name>A0A163AK72_PHYB8</name>
<dbReference type="EMBL" id="KV440980">
    <property type="protein sequence ID" value="OAD74051.1"/>
    <property type="molecule type" value="Genomic_DNA"/>
</dbReference>
<gene>
    <name evidence="2" type="ORF">PHYBLDRAFT_64992</name>
</gene>
<protein>
    <submittedName>
        <fullName evidence="2">Uncharacterized protein</fullName>
    </submittedName>
</protein>
<evidence type="ECO:0000313" key="2">
    <source>
        <dbReference type="EMBL" id="OAD74051.1"/>
    </source>
</evidence>
<proteinExistence type="predicted"/>
<evidence type="ECO:0000313" key="3">
    <source>
        <dbReference type="Proteomes" id="UP000077315"/>
    </source>
</evidence>
<evidence type="ECO:0000256" key="1">
    <source>
        <dbReference type="SAM" id="MobiDB-lite"/>
    </source>
</evidence>
<dbReference type="VEuPathDB" id="FungiDB:PHYBLDRAFT_64992"/>
<organism evidence="2 3">
    <name type="scientific">Phycomyces blakesleeanus (strain ATCC 8743b / DSM 1359 / FGSC 10004 / NBRC 33097 / NRRL 1555)</name>
    <dbReference type="NCBI Taxonomy" id="763407"/>
    <lineage>
        <taxon>Eukaryota</taxon>
        <taxon>Fungi</taxon>
        <taxon>Fungi incertae sedis</taxon>
        <taxon>Mucoromycota</taxon>
        <taxon>Mucoromycotina</taxon>
        <taxon>Mucoromycetes</taxon>
        <taxon>Mucorales</taxon>
        <taxon>Phycomycetaceae</taxon>
        <taxon>Phycomyces</taxon>
    </lineage>
</organism>
<keyword evidence="3" id="KW-1185">Reference proteome</keyword>
<feature type="region of interest" description="Disordered" evidence="1">
    <location>
        <begin position="79"/>
        <end position="102"/>
    </location>
</feature>
<dbReference type="GeneID" id="29002289"/>
<accession>A0A163AK72</accession>
<dbReference type="InParanoid" id="A0A163AK72"/>
<dbReference type="RefSeq" id="XP_018292091.1">
    <property type="nucleotide sequence ID" value="XM_018441383.1"/>
</dbReference>